<dbReference type="InterPro" id="IPR013525">
    <property type="entry name" value="ABC2_TM"/>
</dbReference>
<keyword evidence="7 8" id="KW-0472">Membrane</keyword>
<feature type="transmembrane region" description="Helical" evidence="8">
    <location>
        <begin position="127"/>
        <end position="147"/>
    </location>
</feature>
<feature type="transmembrane region" description="Helical" evidence="8">
    <location>
        <begin position="168"/>
        <end position="189"/>
    </location>
</feature>
<keyword evidence="5 8" id="KW-0812">Transmembrane</keyword>
<evidence type="ECO:0000313" key="11">
    <source>
        <dbReference type="Proteomes" id="UP001442841"/>
    </source>
</evidence>
<dbReference type="RefSeq" id="WP_425310599.1">
    <property type="nucleotide sequence ID" value="NZ_CP154795.1"/>
</dbReference>
<dbReference type="PANTHER" id="PTHR30413">
    <property type="entry name" value="INNER MEMBRANE TRANSPORT PERMEASE"/>
    <property type="match status" value="1"/>
</dbReference>
<feature type="transmembrane region" description="Helical" evidence="8">
    <location>
        <begin position="293"/>
        <end position="312"/>
    </location>
</feature>
<sequence length="323" mass="36002">MTDHDHAQPKDPVLGSDEGFTSGLHDRAATGSAAAPHPTVYNHYGPHRNGLPPLRKYLSELWQRREFAFELSRSNMRASSSDTFFGQLWLVLNPLLMALVYFLLVAILSGRATANPLYFAHLTTNLFVFTFITTCANAGATSVTTAGKMILNTAFPRLLIPLGAVHTAFFRFLPTLPVTIVIFLLTPLFGDAHIEWGPQQLLAIFFLVMMVLFGAGLAAFFATMQVYFRDTNNFLPYFVRIWTYLSPILWTATMLQEKADSVLTIAQLNPAYHLLGGYSQLIMGGQIPPLSTWLIASAWGIGVFLIGSLIFMTREREFAVRIF</sequence>
<dbReference type="PANTHER" id="PTHR30413:SF8">
    <property type="entry name" value="TRANSPORT PERMEASE PROTEIN"/>
    <property type="match status" value="1"/>
</dbReference>
<keyword evidence="3" id="KW-0813">Transport</keyword>
<dbReference type="EMBL" id="CP154795">
    <property type="protein sequence ID" value="XAN09146.1"/>
    <property type="molecule type" value="Genomic_DNA"/>
</dbReference>
<evidence type="ECO:0000256" key="2">
    <source>
        <dbReference type="ARBA" id="ARBA00007783"/>
    </source>
</evidence>
<feature type="transmembrane region" description="Helical" evidence="8">
    <location>
        <begin position="234"/>
        <end position="253"/>
    </location>
</feature>
<evidence type="ECO:0000313" key="10">
    <source>
        <dbReference type="EMBL" id="XAN09146.1"/>
    </source>
</evidence>
<protein>
    <submittedName>
        <fullName evidence="10">ABC transporter permease</fullName>
    </submittedName>
</protein>
<accession>A0ABZ3FSS4</accession>
<evidence type="ECO:0000256" key="7">
    <source>
        <dbReference type="ARBA" id="ARBA00023136"/>
    </source>
</evidence>
<comment type="similarity">
    <text evidence="2">Belongs to the ABC-2 integral membrane protein family.</text>
</comment>
<feature type="transmembrane region" description="Helical" evidence="8">
    <location>
        <begin position="84"/>
        <end position="107"/>
    </location>
</feature>
<dbReference type="Pfam" id="PF01061">
    <property type="entry name" value="ABC2_membrane"/>
    <property type="match status" value="1"/>
</dbReference>
<evidence type="ECO:0000256" key="8">
    <source>
        <dbReference type="SAM" id="Phobius"/>
    </source>
</evidence>
<feature type="domain" description="ABC-2 type transporter transmembrane" evidence="9">
    <location>
        <begin position="73"/>
        <end position="280"/>
    </location>
</feature>
<reference evidence="10 11" key="1">
    <citation type="submission" date="2024-04" db="EMBL/GenBank/DDBJ databases">
        <title>Isolation of an actinomycete strain from pig manure.</title>
        <authorList>
            <person name="Gong T."/>
            <person name="Yu Z."/>
            <person name="An M."/>
            <person name="Wei C."/>
            <person name="Yang W."/>
            <person name="Liu L."/>
        </authorList>
    </citation>
    <scope>NUCLEOTIDE SEQUENCE [LARGE SCALE GENOMIC DNA]</scope>
    <source>
        <strain evidence="10 11">ZF39</strain>
    </source>
</reference>
<proteinExistence type="inferred from homology"/>
<evidence type="ECO:0000256" key="1">
    <source>
        <dbReference type="ARBA" id="ARBA00004429"/>
    </source>
</evidence>
<keyword evidence="11" id="KW-1185">Reference proteome</keyword>
<evidence type="ECO:0000256" key="4">
    <source>
        <dbReference type="ARBA" id="ARBA00022475"/>
    </source>
</evidence>
<comment type="subcellular location">
    <subcellularLocation>
        <location evidence="1">Cell inner membrane</location>
        <topology evidence="1">Multi-pass membrane protein</topology>
    </subcellularLocation>
</comment>
<feature type="transmembrane region" description="Helical" evidence="8">
    <location>
        <begin position="201"/>
        <end position="222"/>
    </location>
</feature>
<keyword evidence="4" id="KW-1003">Cell membrane</keyword>
<evidence type="ECO:0000256" key="6">
    <source>
        <dbReference type="ARBA" id="ARBA00022989"/>
    </source>
</evidence>
<gene>
    <name evidence="10" type="ORF">AADG42_18090</name>
</gene>
<keyword evidence="6 8" id="KW-1133">Transmembrane helix</keyword>
<organism evidence="10 11">
    <name type="scientific">Ammonicoccus fulvus</name>
    <dbReference type="NCBI Taxonomy" id="3138240"/>
    <lineage>
        <taxon>Bacteria</taxon>
        <taxon>Bacillati</taxon>
        <taxon>Actinomycetota</taxon>
        <taxon>Actinomycetes</taxon>
        <taxon>Propionibacteriales</taxon>
        <taxon>Propionibacteriaceae</taxon>
        <taxon>Ammonicoccus</taxon>
    </lineage>
</organism>
<evidence type="ECO:0000259" key="9">
    <source>
        <dbReference type="Pfam" id="PF01061"/>
    </source>
</evidence>
<evidence type="ECO:0000256" key="5">
    <source>
        <dbReference type="ARBA" id="ARBA00022692"/>
    </source>
</evidence>
<evidence type="ECO:0000256" key="3">
    <source>
        <dbReference type="ARBA" id="ARBA00022448"/>
    </source>
</evidence>
<name>A0ABZ3FSS4_9ACTN</name>
<dbReference type="Proteomes" id="UP001442841">
    <property type="component" value="Chromosome"/>
</dbReference>